<sequence>MVRTGTRSDDVTMWLESLYSDLAALASANSARLATFDEALARTLPDHVVAVP</sequence>
<evidence type="ECO:0000313" key="1">
    <source>
        <dbReference type="EMBL" id="GAA4382476.1"/>
    </source>
</evidence>
<dbReference type="EMBL" id="BAABFR010000001">
    <property type="protein sequence ID" value="GAA4382476.1"/>
    <property type="molecule type" value="Genomic_DNA"/>
</dbReference>
<gene>
    <name evidence="1" type="ORF">GCM10023147_00200</name>
</gene>
<reference evidence="2" key="1">
    <citation type="journal article" date="2019" name="Int. J. Syst. Evol. Microbiol.">
        <title>The Global Catalogue of Microorganisms (GCM) 10K type strain sequencing project: providing services to taxonomists for standard genome sequencing and annotation.</title>
        <authorList>
            <consortium name="The Broad Institute Genomics Platform"/>
            <consortium name="The Broad Institute Genome Sequencing Center for Infectious Disease"/>
            <person name="Wu L."/>
            <person name="Ma J."/>
        </authorList>
    </citation>
    <scope>NUCLEOTIDE SEQUENCE [LARGE SCALE GENOMIC DNA]</scope>
    <source>
        <strain evidence="2">JCM 17688</strain>
    </source>
</reference>
<organism evidence="1 2">
    <name type="scientific">Tsukamurella soli</name>
    <dbReference type="NCBI Taxonomy" id="644556"/>
    <lineage>
        <taxon>Bacteria</taxon>
        <taxon>Bacillati</taxon>
        <taxon>Actinomycetota</taxon>
        <taxon>Actinomycetes</taxon>
        <taxon>Mycobacteriales</taxon>
        <taxon>Tsukamurellaceae</taxon>
        <taxon>Tsukamurella</taxon>
    </lineage>
</organism>
<protein>
    <submittedName>
        <fullName evidence="1">Uncharacterized protein</fullName>
    </submittedName>
</protein>
<evidence type="ECO:0000313" key="2">
    <source>
        <dbReference type="Proteomes" id="UP001500635"/>
    </source>
</evidence>
<dbReference type="Proteomes" id="UP001500635">
    <property type="component" value="Unassembled WGS sequence"/>
</dbReference>
<dbReference type="RefSeq" id="WP_344989145.1">
    <property type="nucleotide sequence ID" value="NZ_BAABFR010000001.1"/>
</dbReference>
<keyword evidence="2" id="KW-1185">Reference proteome</keyword>
<proteinExistence type="predicted"/>
<accession>A0ABP8J059</accession>
<comment type="caution">
    <text evidence="1">The sequence shown here is derived from an EMBL/GenBank/DDBJ whole genome shotgun (WGS) entry which is preliminary data.</text>
</comment>
<name>A0ABP8J059_9ACTN</name>